<protein>
    <submittedName>
        <fullName evidence="4">Transcriptional adapter 2-beta</fullName>
    </submittedName>
</protein>
<dbReference type="InterPro" id="IPR036388">
    <property type="entry name" value="WH-like_DNA-bd_sf"/>
</dbReference>
<keyword evidence="5" id="KW-1185">Reference proteome</keyword>
<dbReference type="PROSITE" id="PS50090">
    <property type="entry name" value="MYB_LIKE"/>
    <property type="match status" value="1"/>
</dbReference>
<dbReference type="InterPro" id="IPR009057">
    <property type="entry name" value="Homeodomain-like_sf"/>
</dbReference>
<feature type="domain" description="SANT" evidence="3">
    <location>
        <begin position="82"/>
        <end position="133"/>
    </location>
</feature>
<feature type="region of interest" description="Disordered" evidence="1">
    <location>
        <begin position="726"/>
        <end position="746"/>
    </location>
</feature>
<feature type="compositionally biased region" description="Polar residues" evidence="1">
    <location>
        <begin position="146"/>
        <end position="159"/>
    </location>
</feature>
<feature type="compositionally biased region" description="Acidic residues" evidence="1">
    <location>
        <begin position="1208"/>
        <end position="1217"/>
    </location>
</feature>
<dbReference type="GO" id="GO:0006357">
    <property type="term" value="P:regulation of transcription by RNA polymerase II"/>
    <property type="evidence" value="ECO:0007669"/>
    <property type="project" value="TreeGrafter"/>
</dbReference>
<feature type="compositionally biased region" description="Low complexity" evidence="1">
    <location>
        <begin position="300"/>
        <end position="311"/>
    </location>
</feature>
<dbReference type="GO" id="GO:0006338">
    <property type="term" value="P:chromatin remodeling"/>
    <property type="evidence" value="ECO:0007669"/>
    <property type="project" value="TreeGrafter"/>
</dbReference>
<dbReference type="GO" id="GO:0005634">
    <property type="term" value="C:nucleus"/>
    <property type="evidence" value="ECO:0007669"/>
    <property type="project" value="TreeGrafter"/>
</dbReference>
<evidence type="ECO:0000256" key="1">
    <source>
        <dbReference type="SAM" id="MobiDB-lite"/>
    </source>
</evidence>
<dbReference type="Proteomes" id="UP000247409">
    <property type="component" value="Unassembled WGS sequence"/>
</dbReference>
<dbReference type="GO" id="GO:0003713">
    <property type="term" value="F:transcription coactivator activity"/>
    <property type="evidence" value="ECO:0007669"/>
    <property type="project" value="TreeGrafter"/>
</dbReference>
<reference evidence="4 5" key="1">
    <citation type="journal article" date="2018" name="Mol. Biol. Evol.">
        <title>Analysis of the draft genome of the red seaweed Gracilariopsis chorda provides insights into genome size evolution in Rhodophyta.</title>
        <authorList>
            <person name="Lee J."/>
            <person name="Yang E.C."/>
            <person name="Graf L."/>
            <person name="Yang J.H."/>
            <person name="Qiu H."/>
            <person name="Zel Zion U."/>
            <person name="Chan C.X."/>
            <person name="Stephens T.G."/>
            <person name="Weber A.P.M."/>
            <person name="Boo G.H."/>
            <person name="Boo S.M."/>
            <person name="Kim K.M."/>
            <person name="Shin Y."/>
            <person name="Jung M."/>
            <person name="Lee S.J."/>
            <person name="Yim H.S."/>
            <person name="Lee J.H."/>
            <person name="Bhattacharya D."/>
            <person name="Yoon H.S."/>
        </authorList>
    </citation>
    <scope>NUCLEOTIDE SEQUENCE [LARGE SCALE GENOMIC DNA]</scope>
    <source>
        <strain evidence="4 5">SKKU-2015</strain>
        <tissue evidence="4">Whole body</tissue>
    </source>
</reference>
<feature type="compositionally biased region" description="Polar residues" evidence="1">
    <location>
        <begin position="956"/>
        <end position="980"/>
    </location>
</feature>
<dbReference type="InterPro" id="IPR055141">
    <property type="entry name" value="TADA2A_B-like_dom"/>
</dbReference>
<dbReference type="Pfam" id="PF22941">
    <property type="entry name" value="TADA2A-like_3rd"/>
    <property type="match status" value="1"/>
</dbReference>
<feature type="compositionally biased region" description="Basic residues" evidence="1">
    <location>
        <begin position="1225"/>
        <end position="1240"/>
    </location>
</feature>
<dbReference type="OrthoDB" id="270417at2759"/>
<dbReference type="InterPro" id="IPR017884">
    <property type="entry name" value="SANT_dom"/>
</dbReference>
<feature type="compositionally biased region" description="Basic residues" evidence="1">
    <location>
        <begin position="1164"/>
        <end position="1173"/>
    </location>
</feature>
<evidence type="ECO:0000313" key="4">
    <source>
        <dbReference type="EMBL" id="PXF47227.1"/>
    </source>
</evidence>
<feature type="region of interest" description="Disordered" evidence="1">
    <location>
        <begin position="292"/>
        <end position="363"/>
    </location>
</feature>
<evidence type="ECO:0000259" key="2">
    <source>
        <dbReference type="PROSITE" id="PS50090"/>
    </source>
</evidence>
<dbReference type="PANTHER" id="PTHR12374">
    <property type="entry name" value="TRANSCRIPTIONAL ADAPTOR 2 ADA2 -RELATED"/>
    <property type="match status" value="1"/>
</dbReference>
<comment type="caution">
    <text evidence="4">The sequence shown here is derived from an EMBL/GenBank/DDBJ whole genome shotgun (WGS) entry which is preliminary data.</text>
</comment>
<feature type="region of interest" description="Disordered" evidence="1">
    <location>
        <begin position="1085"/>
        <end position="1299"/>
    </location>
</feature>
<feature type="region of interest" description="Disordered" evidence="1">
    <location>
        <begin position="448"/>
        <end position="503"/>
    </location>
</feature>
<dbReference type="Gene3D" id="1.10.10.60">
    <property type="entry name" value="Homeodomain-like"/>
    <property type="match status" value="1"/>
</dbReference>
<dbReference type="PROSITE" id="PS51293">
    <property type="entry name" value="SANT"/>
    <property type="match status" value="1"/>
</dbReference>
<feature type="compositionally biased region" description="Polar residues" evidence="1">
    <location>
        <begin position="347"/>
        <end position="363"/>
    </location>
</feature>
<dbReference type="SUPFAM" id="SSF46689">
    <property type="entry name" value="Homeodomain-like"/>
    <property type="match status" value="2"/>
</dbReference>
<dbReference type="EMBL" id="NBIV01000027">
    <property type="protein sequence ID" value="PXF47227.1"/>
    <property type="molecule type" value="Genomic_DNA"/>
</dbReference>
<dbReference type="Gene3D" id="1.10.10.10">
    <property type="entry name" value="Winged helix-like DNA-binding domain superfamily/Winged helix DNA-binding domain"/>
    <property type="match status" value="1"/>
</dbReference>
<proteinExistence type="predicted"/>
<feature type="region of interest" description="Disordered" evidence="1">
    <location>
        <begin position="139"/>
        <end position="166"/>
    </location>
</feature>
<name>A0A2V3IZW8_9FLOR</name>
<feature type="compositionally biased region" description="Polar residues" evidence="1">
    <location>
        <begin position="1268"/>
        <end position="1299"/>
    </location>
</feature>
<feature type="compositionally biased region" description="Polar residues" evidence="1">
    <location>
        <begin position="480"/>
        <end position="492"/>
    </location>
</feature>
<dbReference type="GO" id="GO:0003682">
    <property type="term" value="F:chromatin binding"/>
    <property type="evidence" value="ECO:0007669"/>
    <property type="project" value="TreeGrafter"/>
</dbReference>
<accession>A0A2V3IZW8</accession>
<feature type="compositionally biased region" description="Polar residues" evidence="1">
    <location>
        <begin position="1105"/>
        <end position="1121"/>
    </location>
</feature>
<dbReference type="STRING" id="448386.A0A2V3IZW8"/>
<feature type="domain" description="Myb-like" evidence="2">
    <location>
        <begin position="87"/>
        <end position="129"/>
    </location>
</feature>
<organism evidence="4 5">
    <name type="scientific">Gracilariopsis chorda</name>
    <dbReference type="NCBI Taxonomy" id="448386"/>
    <lineage>
        <taxon>Eukaryota</taxon>
        <taxon>Rhodophyta</taxon>
        <taxon>Florideophyceae</taxon>
        <taxon>Rhodymeniophycidae</taxon>
        <taxon>Gracilariales</taxon>
        <taxon>Gracilariaceae</taxon>
        <taxon>Gracilariopsis</taxon>
    </lineage>
</organism>
<feature type="compositionally biased region" description="Basic residues" evidence="1">
    <location>
        <begin position="1142"/>
        <end position="1153"/>
    </location>
</feature>
<evidence type="ECO:0000313" key="5">
    <source>
        <dbReference type="Proteomes" id="UP000247409"/>
    </source>
</evidence>
<sequence>MRISRRVLQPLVTPSSAPQGPFCTYCQRNLATLTVVVRCAHHRCNNRPFCFECFSVGADDRDPHLATHPFRYISKLSLSQPLYHPEWTIHQEFRLLHAMLEYGFGHWKQIADYVGKGMQKCQNHYLSVYLQSETILPSPLPTSPTRASNTSTTPVSESQPPAPPPRLTHLPLRADFEFEWDDPAEDVVADLHIPTERSEQELDSALEHLYAFDARLHRRGMVKEYILEPPVLQVSDDDPQCLRNEHMLSDRICVLACLLVDDVFQSFYDAVMLEFRKARSVFRAARRQTAQLHASQSQLKPNPSLSKSNASSKRRRSGKARSTPFSKRKRSSAKQERPQSPLGDVTMPNTPDSQPMSPNHVFSPSWSHAFEPCVQPSPALLQKAKRLRLLATTPNPPPPWEPKQIEDMEDACKLTTAEKNLCAVLHIAPRDFLEMKTVMLSTVARQMRRRNAKQSATPEKISADNPPRRLAGLSDEKKQLSSPDNAGNGNPSLTPPALTLPDAKDHFIPNSAHFIEEPKALPVTQLGPSIRFDRMLFNSFRNVPKPVPTCSLTSTPDAGDAESNEHKKSGRITCKSRLLPPSSDTQLNVDTLKAMCVEDPASSHGIATLVISNGEGKQPSCEHPVPYSSNAAIMRAVRRLPGEPSRIYLKLRLRPPRSYGTRTARRESRVKRIAGKRNGGLPAHATRLGASNELAATNLNVEGSDGAGDRRINQVDSVALEEQLSSHRSTLAVQRETDPTEATYKGSADATSIDEGFTASGVRACNFRSEKFESSFSARVSEAVGIVTATDSNVMNDKTTGSATHPHGIPSCETKLSSPEEKVSTAMVAHPLTLQADLEHASNEETAENQHARANWQAMRSENTKLSCGRGPIEGGALDGDELGRVASVATLNGPWNGGEQLANSSWIDATNEVKATRLTSLNVVRATPERNSAPHGLKMQVPSNSLLGTGLVSGDHQTSHLVTPSTTSRPVDPANDNSNQLCSEVNGNGHVTSAVDDEGAVTVPHSLTKSCSLSESGEENAAHCVGNGECEVIKEFVHDWGKSNAVDLSNDGTSGAVQSSAHSYWGTSKPAVMDSRGVDDHVEVKSVRPTRERVRRASAMGKTYQESSETSDCPDSNSEGPISILEQGSGEEDAEQEYRGPSKRTLRPRKPTRQSTALAPTRRSTRIQKRSRRLLDYSPEPYSRAPKRRRVGSSGSGKGSYEASEVLSEDNEELDEYVPNSSKPTRKRANKGCRGKSTKGRTPSARRASGRRASRARETTTGVEIITPQSLCPRSCTISSDSNSSGPGTTEIYASTSPDLTRKRYALRKKSTA</sequence>
<dbReference type="InterPro" id="IPR001005">
    <property type="entry name" value="SANT/Myb"/>
</dbReference>
<feature type="region of interest" description="Disordered" evidence="1">
    <location>
        <begin position="952"/>
        <end position="980"/>
    </location>
</feature>
<dbReference type="CDD" id="cd00167">
    <property type="entry name" value="SANT"/>
    <property type="match status" value="1"/>
</dbReference>
<evidence type="ECO:0000259" key="3">
    <source>
        <dbReference type="PROSITE" id="PS51293"/>
    </source>
</evidence>
<dbReference type="PANTHER" id="PTHR12374:SF20">
    <property type="entry name" value="TRANSCRIPTIONAL ADAPTER 2-ALPHA"/>
    <property type="match status" value="1"/>
</dbReference>
<gene>
    <name evidence="4" type="ORF">BWQ96_03002</name>
</gene>